<proteinExistence type="predicted"/>
<evidence type="ECO:0000313" key="1">
    <source>
        <dbReference type="EMBL" id="QCD79073.1"/>
    </source>
</evidence>
<protein>
    <submittedName>
        <fullName evidence="1">Uncharacterized protein</fullName>
    </submittedName>
</protein>
<name>A0A4D6KR96_VIGUN</name>
<reference evidence="1 2" key="1">
    <citation type="submission" date="2019-04" db="EMBL/GenBank/DDBJ databases">
        <title>An improved genome assembly and genetic linkage map for asparagus bean, Vigna unguiculata ssp. sesquipedialis.</title>
        <authorList>
            <person name="Xia Q."/>
            <person name="Zhang R."/>
            <person name="Dong Y."/>
        </authorList>
    </citation>
    <scope>NUCLEOTIDE SEQUENCE [LARGE SCALE GENOMIC DNA]</scope>
    <source>
        <tissue evidence="1">Leaf</tissue>
    </source>
</reference>
<dbReference type="AlphaFoldDB" id="A0A4D6KR96"/>
<evidence type="ECO:0000313" key="2">
    <source>
        <dbReference type="Proteomes" id="UP000501690"/>
    </source>
</evidence>
<dbReference type="EMBL" id="CP039345">
    <property type="protein sequence ID" value="QCD79073.1"/>
    <property type="molecule type" value="Genomic_DNA"/>
</dbReference>
<organism evidence="1 2">
    <name type="scientific">Vigna unguiculata</name>
    <name type="common">Cowpea</name>
    <dbReference type="NCBI Taxonomy" id="3917"/>
    <lineage>
        <taxon>Eukaryota</taxon>
        <taxon>Viridiplantae</taxon>
        <taxon>Streptophyta</taxon>
        <taxon>Embryophyta</taxon>
        <taxon>Tracheophyta</taxon>
        <taxon>Spermatophyta</taxon>
        <taxon>Magnoliopsida</taxon>
        <taxon>eudicotyledons</taxon>
        <taxon>Gunneridae</taxon>
        <taxon>Pentapetalae</taxon>
        <taxon>rosids</taxon>
        <taxon>fabids</taxon>
        <taxon>Fabales</taxon>
        <taxon>Fabaceae</taxon>
        <taxon>Papilionoideae</taxon>
        <taxon>50 kb inversion clade</taxon>
        <taxon>NPAAA clade</taxon>
        <taxon>indigoferoid/millettioid clade</taxon>
        <taxon>Phaseoleae</taxon>
        <taxon>Vigna</taxon>
    </lineage>
</organism>
<sequence>MGNSSIKLLVPGELILAKVEEKEMLACISPVILEYHIVDPHPNSIFLRSESEIVQRYFSMLRGRDDVTYYDHIQKCCPSARQYGTSQQLPFLYEVGGLSPPLKIPFIRVIFYCRDALVRPTTRGEQYKPFSGLGKAANSRSTLGRCSPLDTNTIPFSASGEATAYTTALLPRLASGKASTLLASLALACAKAYKVLFARSKSFRQSERSDPTEISHICYAQYAATARRSYRAIKLFFMLNSSLYVSGPTLKVGPGLYALSFCVGRCRGEKGMRRGGKQQQHNYILAFPSIHEMSPVHWTDG</sequence>
<dbReference type="Proteomes" id="UP000501690">
    <property type="component" value="Linkage Group LG1"/>
</dbReference>
<gene>
    <name evidence="1" type="ORF">DEO72_LG1g2711</name>
</gene>
<keyword evidence="2" id="KW-1185">Reference proteome</keyword>
<accession>A0A4D6KR96</accession>